<evidence type="ECO:0000259" key="2">
    <source>
        <dbReference type="Pfam" id="PF09820"/>
    </source>
</evidence>
<organism evidence="3 4">
    <name type="scientific">Bemisia tabaci</name>
    <name type="common">Sweetpotato whitefly</name>
    <name type="synonym">Aleurodes tabaci</name>
    <dbReference type="NCBI Taxonomy" id="7038"/>
    <lineage>
        <taxon>Eukaryota</taxon>
        <taxon>Metazoa</taxon>
        <taxon>Ecdysozoa</taxon>
        <taxon>Arthropoda</taxon>
        <taxon>Hexapoda</taxon>
        <taxon>Insecta</taxon>
        <taxon>Pterygota</taxon>
        <taxon>Neoptera</taxon>
        <taxon>Paraneoptera</taxon>
        <taxon>Hemiptera</taxon>
        <taxon>Sternorrhyncha</taxon>
        <taxon>Aleyrodoidea</taxon>
        <taxon>Aleyrodidae</taxon>
        <taxon>Aleyrodinae</taxon>
        <taxon>Bemisia</taxon>
    </lineage>
</organism>
<evidence type="ECO:0000313" key="3">
    <source>
        <dbReference type="EMBL" id="CAH0384105.1"/>
    </source>
</evidence>
<keyword evidence="4" id="KW-1185">Reference proteome</keyword>
<gene>
    <name evidence="3" type="ORF">BEMITA_LOCUS3480</name>
</gene>
<dbReference type="PANTHER" id="PTHR34825">
    <property type="entry name" value="CONSERVED PROTEIN, WITH A WEAK D-GALACTARATE DEHYDRATASE/ALTRONATE HYDROLASE DOMAIN"/>
    <property type="match status" value="1"/>
</dbReference>
<dbReference type="AlphaFoldDB" id="A0A9P0A4L2"/>
<sequence>MILVVFLPIFCASDVVCESHGSWRPFIPPKNIKEVNVPSNFEDALKSSAFVDKTGFIREFFASKEPLYISAPHGFGKSTTIDMLKKFSEAKVDVNGTLIDRKSTRDYNMFLDKRLEVTRDSSFFSKHFCQYPVLELRFKYLMASRSLGEFERFFRAVVVVASKEHSYLTRSSKLTKEERQRYSIIYNNTLKSAPEAMAKEMTALLHAHHKKKCIVLIDDFDSSLVQVLGSHRIFISDVQAIFEMLQKFLTVVVKKNGHLEKALVTGCVHLVSEAAENPKDVGIRNVIFGEDEKIAQYFGYTNDEVMHLCRKTEKDCQLDVLQAWYGGYAVRTSSMKLFNMISISEFFKTGNISGYWAGGNATEGLDFIFNYKIIGDEVRRALSYSTLLRIKLEYPFSRVFSVKAIVGLVEKARAFYEGKDVDSLMSQKELLLKYLTDHGYFSAWYDVARNKEVFSATIPNYEVRGLLDGFIYTPLFFEGKYNLTEVTIDAFVQSLFNLTQDESGYKDLAMAMSKLIAYVPTIEGAAEWIRMLAVFADYSQKFEYIGREMLPNKEEGQNLIIITREPEQPNGKGLRTGILIRVMTDEGSAQVALADILRHGYQGIFEEKLKMLPIGNKILIGMHLASDQLVSMRYLNGSTNIEQARNATSYQK</sequence>
<name>A0A9P0A4L2_BEMTA</name>
<protein>
    <recommendedName>
        <fullName evidence="2">AAA-ATPase-like domain-containing protein</fullName>
    </recommendedName>
</protein>
<feature type="signal peptide" evidence="1">
    <location>
        <begin position="1"/>
        <end position="17"/>
    </location>
</feature>
<feature type="domain" description="AAA-ATPase-like" evidence="2">
    <location>
        <begin position="46"/>
        <end position="271"/>
    </location>
</feature>
<proteinExistence type="predicted"/>
<dbReference type="EMBL" id="OU963863">
    <property type="protein sequence ID" value="CAH0384105.1"/>
    <property type="molecule type" value="Genomic_DNA"/>
</dbReference>
<dbReference type="Proteomes" id="UP001152759">
    <property type="component" value="Chromosome 2"/>
</dbReference>
<accession>A0A9P0A4L2</accession>
<evidence type="ECO:0000256" key="1">
    <source>
        <dbReference type="SAM" id="SignalP"/>
    </source>
</evidence>
<evidence type="ECO:0000313" key="4">
    <source>
        <dbReference type="Proteomes" id="UP001152759"/>
    </source>
</evidence>
<dbReference type="SUPFAM" id="SSF52540">
    <property type="entry name" value="P-loop containing nucleoside triphosphate hydrolases"/>
    <property type="match status" value="1"/>
</dbReference>
<feature type="chain" id="PRO_5040436165" description="AAA-ATPase-like domain-containing protein" evidence="1">
    <location>
        <begin position="18"/>
        <end position="652"/>
    </location>
</feature>
<dbReference type="Pfam" id="PF09820">
    <property type="entry name" value="AAA-ATPase_like"/>
    <property type="match status" value="1"/>
</dbReference>
<keyword evidence="1" id="KW-0732">Signal</keyword>
<dbReference type="InterPro" id="IPR018631">
    <property type="entry name" value="AAA-ATPase-like_dom"/>
</dbReference>
<dbReference type="InterPro" id="IPR027417">
    <property type="entry name" value="P-loop_NTPase"/>
</dbReference>
<reference evidence="3" key="1">
    <citation type="submission" date="2021-12" db="EMBL/GenBank/DDBJ databases">
        <authorList>
            <person name="King R."/>
        </authorList>
    </citation>
    <scope>NUCLEOTIDE SEQUENCE</scope>
</reference>
<dbReference type="PANTHER" id="PTHR34825:SF1">
    <property type="entry name" value="AAA-ATPASE-LIKE DOMAIN-CONTAINING PROTEIN"/>
    <property type="match status" value="1"/>
</dbReference>